<sequence>MFTSTTTSLAAISKISTQETTPGHTASTAAFDLITVLKPSPSRERLSGASFSASPFGDAIIIDASHPYRDISGFNMSHWLPFCFNLLDSSYRVDKVNPVSAGGQYDKEFIVCSLDLPKMMYVDFGGGCLYVVAIIKGFLKILTADMWD</sequence>
<evidence type="ECO:0000313" key="2">
    <source>
        <dbReference type="Proteomes" id="UP000828048"/>
    </source>
</evidence>
<proteinExistence type="predicted"/>
<name>A0ACB7Y1G6_9ERIC</name>
<reference evidence="1 2" key="1">
    <citation type="journal article" date="2021" name="Hortic Res">
        <title>High-quality reference genome and annotation aids understanding of berry development for evergreen blueberry (Vaccinium darrowii).</title>
        <authorList>
            <person name="Yu J."/>
            <person name="Hulse-Kemp A.M."/>
            <person name="Babiker E."/>
            <person name="Staton M."/>
        </authorList>
    </citation>
    <scope>NUCLEOTIDE SEQUENCE [LARGE SCALE GENOMIC DNA]</scope>
    <source>
        <strain evidence="2">cv. NJ 8807/NJ 8810</strain>
        <tissue evidence="1">Young leaf</tissue>
    </source>
</reference>
<dbReference type="EMBL" id="CM037155">
    <property type="protein sequence ID" value="KAH7846830.1"/>
    <property type="molecule type" value="Genomic_DNA"/>
</dbReference>
<evidence type="ECO:0000313" key="1">
    <source>
        <dbReference type="EMBL" id="KAH7846830.1"/>
    </source>
</evidence>
<gene>
    <name evidence="1" type="ORF">Vadar_018658</name>
</gene>
<keyword evidence="2" id="KW-1185">Reference proteome</keyword>
<organism evidence="1 2">
    <name type="scientific">Vaccinium darrowii</name>
    <dbReference type="NCBI Taxonomy" id="229202"/>
    <lineage>
        <taxon>Eukaryota</taxon>
        <taxon>Viridiplantae</taxon>
        <taxon>Streptophyta</taxon>
        <taxon>Embryophyta</taxon>
        <taxon>Tracheophyta</taxon>
        <taxon>Spermatophyta</taxon>
        <taxon>Magnoliopsida</taxon>
        <taxon>eudicotyledons</taxon>
        <taxon>Gunneridae</taxon>
        <taxon>Pentapetalae</taxon>
        <taxon>asterids</taxon>
        <taxon>Ericales</taxon>
        <taxon>Ericaceae</taxon>
        <taxon>Vaccinioideae</taxon>
        <taxon>Vaccinieae</taxon>
        <taxon>Vaccinium</taxon>
    </lineage>
</organism>
<accession>A0ACB7Y1G6</accession>
<protein>
    <submittedName>
        <fullName evidence="1">Uncharacterized protein</fullName>
    </submittedName>
</protein>
<comment type="caution">
    <text evidence="1">The sequence shown here is derived from an EMBL/GenBank/DDBJ whole genome shotgun (WGS) entry which is preliminary data.</text>
</comment>
<dbReference type="Proteomes" id="UP000828048">
    <property type="component" value="Chromosome 5"/>
</dbReference>